<sequence>MHFLSCSCPYKFVMNSTVTGSSLSGHLESWKRCIIQFFFSGQQSESQHADLLRFFKSCWSNVS</sequence>
<accession>A0A0E9X0N4</accession>
<proteinExistence type="predicted"/>
<name>A0A0E9X0N4_ANGAN</name>
<protein>
    <submittedName>
        <fullName evidence="1">Uncharacterized protein</fullName>
    </submittedName>
</protein>
<organism evidence="1">
    <name type="scientific">Anguilla anguilla</name>
    <name type="common">European freshwater eel</name>
    <name type="synonym">Muraena anguilla</name>
    <dbReference type="NCBI Taxonomy" id="7936"/>
    <lineage>
        <taxon>Eukaryota</taxon>
        <taxon>Metazoa</taxon>
        <taxon>Chordata</taxon>
        <taxon>Craniata</taxon>
        <taxon>Vertebrata</taxon>
        <taxon>Euteleostomi</taxon>
        <taxon>Actinopterygii</taxon>
        <taxon>Neopterygii</taxon>
        <taxon>Teleostei</taxon>
        <taxon>Anguilliformes</taxon>
        <taxon>Anguillidae</taxon>
        <taxon>Anguilla</taxon>
    </lineage>
</organism>
<reference evidence="1" key="2">
    <citation type="journal article" date="2015" name="Fish Shellfish Immunol.">
        <title>Early steps in the European eel (Anguilla anguilla)-Vibrio vulnificus interaction in the gills: Role of the RtxA13 toxin.</title>
        <authorList>
            <person name="Callol A."/>
            <person name="Pajuelo D."/>
            <person name="Ebbesson L."/>
            <person name="Teles M."/>
            <person name="MacKenzie S."/>
            <person name="Amaro C."/>
        </authorList>
    </citation>
    <scope>NUCLEOTIDE SEQUENCE</scope>
</reference>
<dbReference type="AlphaFoldDB" id="A0A0E9X0N4"/>
<dbReference type="EMBL" id="GBXM01012305">
    <property type="protein sequence ID" value="JAH96272.1"/>
    <property type="molecule type" value="Transcribed_RNA"/>
</dbReference>
<reference evidence="1" key="1">
    <citation type="submission" date="2014-11" db="EMBL/GenBank/DDBJ databases">
        <authorList>
            <person name="Amaro Gonzalez C."/>
        </authorList>
    </citation>
    <scope>NUCLEOTIDE SEQUENCE</scope>
</reference>
<evidence type="ECO:0000313" key="1">
    <source>
        <dbReference type="EMBL" id="JAH96272.1"/>
    </source>
</evidence>